<gene>
    <name evidence="2" type="ORF">C7460_11965</name>
</gene>
<comment type="caution">
    <text evidence="2">The sequence shown here is derived from an EMBL/GenBank/DDBJ whole genome shotgun (WGS) entry which is preliminary data.</text>
</comment>
<dbReference type="PANTHER" id="PTHR43143">
    <property type="entry name" value="METALLOPHOSPHOESTERASE, CALCINEURIN SUPERFAMILY"/>
    <property type="match status" value="1"/>
</dbReference>
<dbReference type="PROSITE" id="PS51257">
    <property type="entry name" value="PROKAR_LIPOPROTEIN"/>
    <property type="match status" value="1"/>
</dbReference>
<dbReference type="Proteomes" id="UP000256779">
    <property type="component" value="Unassembled WGS sequence"/>
</dbReference>
<evidence type="ECO:0000313" key="2">
    <source>
        <dbReference type="EMBL" id="RED94953.1"/>
    </source>
</evidence>
<dbReference type="InterPro" id="IPR051918">
    <property type="entry name" value="STPP_CPPED1"/>
</dbReference>
<dbReference type="AlphaFoldDB" id="A0A3D9KYS5"/>
<accession>A0A3D9KYS5</accession>
<dbReference type="EMBL" id="QREG01000019">
    <property type="protein sequence ID" value="RED94953.1"/>
    <property type="molecule type" value="Genomic_DNA"/>
</dbReference>
<dbReference type="PANTHER" id="PTHR43143:SF1">
    <property type="entry name" value="SERINE_THREONINE-PROTEIN PHOSPHATASE CPPED1"/>
    <property type="match status" value="1"/>
</dbReference>
<dbReference type="SUPFAM" id="SSF56300">
    <property type="entry name" value="Metallo-dependent phosphatases"/>
    <property type="match status" value="1"/>
</dbReference>
<sequence>MRRIIYVIALYWLVAACGEPKRDFTFVQLCDTQLGFGGYSQDSLSFRQAVNVINNLAPDFVVICGDLVDDRDAKSFEDFLLIAEGFEMPYFPAPGNHDVGNTPSDSTLEVYRRTIGPDYYYEDHKGCRVIVTNTQLWKAPLAGASEKHQEWFEATLAGHSGQGPVFVVGHYPLFLENPEEEEAYFNLPLPIRAELMGLFEKHQVSAYLAGHTHRRVINHHNGVNYVGGETISKNFDQTPLGFRMWEVSEQSVTHQFLPLDSLINSYQLEK</sequence>
<dbReference type="RefSeq" id="WP_170148084.1">
    <property type="nucleotide sequence ID" value="NZ_QREG01000019.1"/>
</dbReference>
<dbReference type="InterPro" id="IPR029052">
    <property type="entry name" value="Metallo-depent_PP-like"/>
</dbReference>
<proteinExistence type="predicted"/>
<name>A0A3D9KYS5_MARFU</name>
<dbReference type="Pfam" id="PF00149">
    <property type="entry name" value="Metallophos"/>
    <property type="match status" value="1"/>
</dbReference>
<dbReference type="InterPro" id="IPR004843">
    <property type="entry name" value="Calcineurin-like_PHP"/>
</dbReference>
<evidence type="ECO:0000259" key="1">
    <source>
        <dbReference type="Pfam" id="PF00149"/>
    </source>
</evidence>
<dbReference type="Gene3D" id="3.60.21.10">
    <property type="match status" value="1"/>
</dbReference>
<evidence type="ECO:0000313" key="3">
    <source>
        <dbReference type="Proteomes" id="UP000256779"/>
    </source>
</evidence>
<protein>
    <submittedName>
        <fullName evidence="2">Calcineurin-like phosphoesterase family protein</fullName>
    </submittedName>
</protein>
<dbReference type="GO" id="GO:0016787">
    <property type="term" value="F:hydrolase activity"/>
    <property type="evidence" value="ECO:0007669"/>
    <property type="project" value="InterPro"/>
</dbReference>
<reference evidence="2 3" key="1">
    <citation type="submission" date="2018-07" db="EMBL/GenBank/DDBJ databases">
        <title>Genomic Encyclopedia of Type Strains, Phase IV (KMG-IV): sequencing the most valuable type-strain genomes for metagenomic binning, comparative biology and taxonomic classification.</title>
        <authorList>
            <person name="Goeker M."/>
        </authorList>
    </citation>
    <scope>NUCLEOTIDE SEQUENCE [LARGE SCALE GENOMIC DNA]</scope>
    <source>
        <strain evidence="2 3">DSM 4134</strain>
    </source>
</reference>
<feature type="domain" description="Calcineurin-like phosphoesterase" evidence="1">
    <location>
        <begin position="46"/>
        <end position="214"/>
    </location>
</feature>
<organism evidence="2 3">
    <name type="scientific">Marinoscillum furvescens DSM 4134</name>
    <dbReference type="NCBI Taxonomy" id="1122208"/>
    <lineage>
        <taxon>Bacteria</taxon>
        <taxon>Pseudomonadati</taxon>
        <taxon>Bacteroidota</taxon>
        <taxon>Cytophagia</taxon>
        <taxon>Cytophagales</taxon>
        <taxon>Reichenbachiellaceae</taxon>
        <taxon>Marinoscillum</taxon>
    </lineage>
</organism>
<keyword evidence="3" id="KW-1185">Reference proteome</keyword>